<dbReference type="AlphaFoldDB" id="A0A7K9V3Z4"/>
<dbReference type="GO" id="GO:0000228">
    <property type="term" value="C:nuclear chromosome"/>
    <property type="evidence" value="ECO:0007669"/>
    <property type="project" value="TreeGrafter"/>
</dbReference>
<evidence type="ECO:0000313" key="5">
    <source>
        <dbReference type="Proteomes" id="UP000567872"/>
    </source>
</evidence>
<dbReference type="EMBL" id="VXAA01003682">
    <property type="protein sequence ID" value="NXI67835.1"/>
    <property type="molecule type" value="Genomic_DNA"/>
</dbReference>
<feature type="domain" description="DUF4502" evidence="2">
    <location>
        <begin position="11"/>
        <end position="176"/>
    </location>
</feature>
<dbReference type="OrthoDB" id="1914453at2759"/>
<dbReference type="Pfam" id="PF14950">
    <property type="entry name" value="DUF4502"/>
    <property type="match status" value="1"/>
</dbReference>
<dbReference type="GO" id="GO:0005654">
    <property type="term" value="C:nucleoplasm"/>
    <property type="evidence" value="ECO:0007669"/>
    <property type="project" value="TreeGrafter"/>
</dbReference>
<dbReference type="InterPro" id="IPR028032">
    <property type="entry name" value="DUF4503"/>
</dbReference>
<dbReference type="GO" id="GO:0000724">
    <property type="term" value="P:double-strand break repair via homologous recombination"/>
    <property type="evidence" value="ECO:0007669"/>
    <property type="project" value="TreeGrafter"/>
</dbReference>
<reference evidence="4 5" key="1">
    <citation type="submission" date="2019-09" db="EMBL/GenBank/DDBJ databases">
        <title>Bird 10,000 Genomes (B10K) Project - Family phase.</title>
        <authorList>
            <person name="Zhang G."/>
        </authorList>
    </citation>
    <scope>NUCLEOTIDE SEQUENCE [LARGE SCALE GENOMIC DNA]</scope>
    <source>
        <strain evidence="4">B10K-DU-001-57</strain>
        <tissue evidence="4">Muscle</tissue>
    </source>
</reference>
<evidence type="ECO:0000256" key="1">
    <source>
        <dbReference type="SAM" id="MobiDB-lite"/>
    </source>
</evidence>
<protein>
    <submittedName>
        <fullName evidence="4">SPIDR protein</fullName>
    </submittedName>
</protein>
<keyword evidence="5" id="KW-1185">Reference proteome</keyword>
<organism evidence="4 5">
    <name type="scientific">Anseranas semipalmata</name>
    <name type="common">Magpie goose</name>
    <name type="synonym">Anas semipalmata</name>
    <dbReference type="NCBI Taxonomy" id="8851"/>
    <lineage>
        <taxon>Eukaryota</taxon>
        <taxon>Metazoa</taxon>
        <taxon>Chordata</taxon>
        <taxon>Craniata</taxon>
        <taxon>Vertebrata</taxon>
        <taxon>Euteleostomi</taxon>
        <taxon>Archelosauria</taxon>
        <taxon>Archosauria</taxon>
        <taxon>Dinosauria</taxon>
        <taxon>Saurischia</taxon>
        <taxon>Theropoda</taxon>
        <taxon>Coelurosauria</taxon>
        <taxon>Aves</taxon>
        <taxon>Neognathae</taxon>
        <taxon>Galloanserae</taxon>
        <taxon>Anseriformes</taxon>
        <taxon>Anseranatidae</taxon>
        <taxon>Anseranas</taxon>
    </lineage>
</organism>
<evidence type="ECO:0000259" key="3">
    <source>
        <dbReference type="Pfam" id="PF14951"/>
    </source>
</evidence>
<proteinExistence type="predicted"/>
<dbReference type="InterPro" id="IPR053054">
    <property type="entry name" value="DNA_repair-scaffolding"/>
</dbReference>
<evidence type="ECO:0000259" key="2">
    <source>
        <dbReference type="Pfam" id="PF14950"/>
    </source>
</evidence>
<feature type="non-terminal residue" evidence="4">
    <location>
        <position position="1"/>
    </location>
</feature>
<evidence type="ECO:0000313" key="4">
    <source>
        <dbReference type="EMBL" id="NXI67835.1"/>
    </source>
</evidence>
<dbReference type="Pfam" id="PF14951">
    <property type="entry name" value="DUF4503"/>
    <property type="match status" value="1"/>
</dbReference>
<sequence length="380" mass="42728">VGMETSNPGFTKKLQSNLASSMGEVAARPASDWLKSAQALLQTPKKQSGKASRTPEDSAKKKKLLRGGLAERLCRLQNRERSAISFWRHQCISDDRIPSDKSGVLIVKILEIFEECMIQVAICQQLEQSPAMTSTKDLAINTVEPILKVLFARETAAHLKSRPQDVIHIYPPWQKLLLKNADVPVIMNTYFSQKVLLSEHLETSKKTQGPTKMLVRKNIISLAQTFKLDDLDDEQPQESPDNQVACAPQIHKNYDSKEHPVALSAVNDSLLEMVESQGTVGWREVQVRVVIQRVYCLPAREGFRSQIQGNKPICATPVINSDPLNVRLCLLVQDAYGMFSEVQLQSLNSAEDIEQYCRRWEGKFCCLAGMKILQRTTRGR</sequence>
<name>A0A7K9V3Z4_ANSSE</name>
<dbReference type="PANTHER" id="PTHR34347">
    <property type="entry name" value="DNA REPAIR-SCAFFOLDING PROTEIN SPIDR"/>
    <property type="match status" value="1"/>
</dbReference>
<dbReference type="InterPro" id="IPR028026">
    <property type="entry name" value="DUF4502"/>
</dbReference>
<comment type="caution">
    <text evidence="4">The sequence shown here is derived from an EMBL/GenBank/DDBJ whole genome shotgun (WGS) entry which is preliminary data.</text>
</comment>
<gene>
    <name evidence="4" type="primary">Spidr_0</name>
    <name evidence="4" type="ORF">ANSSEM_R16025</name>
</gene>
<accession>A0A7K9V3Z4</accession>
<feature type="domain" description="DUF4503" evidence="3">
    <location>
        <begin position="333"/>
        <end position="380"/>
    </location>
</feature>
<dbReference type="GO" id="GO:0070202">
    <property type="term" value="P:regulation of establishment of protein localization to chromosome"/>
    <property type="evidence" value="ECO:0007669"/>
    <property type="project" value="TreeGrafter"/>
</dbReference>
<feature type="region of interest" description="Disordered" evidence="1">
    <location>
        <begin position="38"/>
        <end position="63"/>
    </location>
</feature>
<dbReference type="Proteomes" id="UP000567872">
    <property type="component" value="Unassembled WGS sequence"/>
</dbReference>
<feature type="compositionally biased region" description="Polar residues" evidence="1">
    <location>
        <begin position="39"/>
        <end position="51"/>
    </location>
</feature>
<feature type="non-terminal residue" evidence="4">
    <location>
        <position position="380"/>
    </location>
</feature>
<dbReference type="PANTHER" id="PTHR34347:SF1">
    <property type="entry name" value="DNA REPAIR-SCAFFOLDING PROTEIN"/>
    <property type="match status" value="1"/>
</dbReference>